<evidence type="ECO:0000313" key="3">
    <source>
        <dbReference type="EMBL" id="MDO6359554.1"/>
    </source>
</evidence>
<dbReference type="STRING" id="47678.ERS852494_03140"/>
<evidence type="ECO:0000313" key="2">
    <source>
        <dbReference type="EMBL" id="CUQ55989.1"/>
    </source>
</evidence>
<dbReference type="Proteomes" id="UP001170023">
    <property type="component" value="Unassembled WGS sequence"/>
</dbReference>
<dbReference type="AlphaFoldDB" id="A0A174XLM7"/>
<reference evidence="5 6" key="1">
    <citation type="submission" date="2015-09" db="EMBL/GenBank/DDBJ databases">
        <authorList>
            <consortium name="Pathogen Informatics"/>
        </authorList>
    </citation>
    <scope>NUCLEOTIDE SEQUENCE [LARGE SCALE GENOMIC DNA]</scope>
    <source>
        <strain evidence="1 5">2789STDY5834880</strain>
        <strain evidence="2 6">2789STDY5834946</strain>
    </source>
</reference>
<reference evidence="3" key="3">
    <citation type="submission" date="2023-07" db="EMBL/GenBank/DDBJ databases">
        <title>Whole Genome Sequencing of Colonoscopy isolates.</title>
        <authorList>
            <person name="Surve S.V."/>
            <person name="Valls R.A."/>
            <person name="Barrak K.E."/>
            <person name="Gardner T.B."/>
            <person name="O'Toole G.A."/>
        </authorList>
    </citation>
    <scope>NUCLEOTIDE SEQUENCE</scope>
    <source>
        <strain evidence="3">GP0119</strain>
    </source>
</reference>
<evidence type="ECO:0000313" key="6">
    <source>
        <dbReference type="Proteomes" id="UP000095725"/>
    </source>
</evidence>
<gene>
    <name evidence="1" type="ORF">ERS852494_03140</name>
    <name evidence="2" type="ORF">ERS852558_04578</name>
    <name evidence="4" type="ORF">NXW23_03175</name>
    <name evidence="3" type="ORF">Q4469_18070</name>
</gene>
<dbReference type="EMBL" id="CZAI01000007">
    <property type="protein sequence ID" value="CUP80745.1"/>
    <property type="molecule type" value="Genomic_DNA"/>
</dbReference>
<dbReference type="EMBL" id="CZBL01000040">
    <property type="protein sequence ID" value="CUQ55989.1"/>
    <property type="molecule type" value="Genomic_DNA"/>
</dbReference>
<dbReference type="EMBL" id="JAUONL010000019">
    <property type="protein sequence ID" value="MDO6359554.1"/>
    <property type="molecule type" value="Genomic_DNA"/>
</dbReference>
<reference evidence="4" key="2">
    <citation type="submission" date="2022-08" db="EMBL/GenBank/DDBJ databases">
        <title>Genome Sequencing of Bacteroides fragilis Group Isolates with Nanopore Technology.</title>
        <authorList>
            <person name="Tisza M.J."/>
            <person name="Smith D."/>
            <person name="Dekker J.P."/>
        </authorList>
    </citation>
    <scope>NUCLEOTIDE SEQUENCE</scope>
    <source>
        <strain evidence="4">BFG-474</strain>
    </source>
</reference>
<dbReference type="Proteomes" id="UP000095725">
    <property type="component" value="Unassembled WGS sequence"/>
</dbReference>
<evidence type="ECO:0000313" key="4">
    <source>
        <dbReference type="EMBL" id="UVQ97388.1"/>
    </source>
</evidence>
<sequence>MKSTITTPDELTTLRIEGSSGTYKIFSSFRPMESPAFVDAVDRKYNLAEIKNLSGGKGYFLVHLNREQQETIQEDLNAILCDSVPCLL</sequence>
<proteinExistence type="predicted"/>
<dbReference type="RefSeq" id="WP_007478431.1">
    <property type="nucleotide sequence ID" value="NZ_CZAI01000007.1"/>
</dbReference>
<dbReference type="EMBL" id="CP103166">
    <property type="protein sequence ID" value="UVQ97388.1"/>
    <property type="molecule type" value="Genomic_DNA"/>
</dbReference>
<organism evidence="2 6">
    <name type="scientific">Bacteroides caccae</name>
    <dbReference type="NCBI Taxonomy" id="47678"/>
    <lineage>
        <taxon>Bacteria</taxon>
        <taxon>Pseudomonadati</taxon>
        <taxon>Bacteroidota</taxon>
        <taxon>Bacteroidia</taxon>
        <taxon>Bacteroidales</taxon>
        <taxon>Bacteroidaceae</taxon>
        <taxon>Bacteroides</taxon>
    </lineage>
</organism>
<dbReference type="GeneID" id="69480158"/>
<protein>
    <submittedName>
        <fullName evidence="2">Uncharacterized protein</fullName>
    </submittedName>
</protein>
<name>A0A174XLM7_9BACE</name>
<evidence type="ECO:0000313" key="1">
    <source>
        <dbReference type="EMBL" id="CUP80745.1"/>
    </source>
</evidence>
<evidence type="ECO:0000313" key="5">
    <source>
        <dbReference type="Proteomes" id="UP000095657"/>
    </source>
</evidence>
<accession>A0A174XLM7</accession>
<dbReference type="Proteomes" id="UP000095657">
    <property type="component" value="Unassembled WGS sequence"/>
</dbReference>
<dbReference type="Proteomes" id="UP001060260">
    <property type="component" value="Chromosome"/>
</dbReference>